<name>A0A5C4RVD4_9GAMM</name>
<dbReference type="Pfam" id="PF20043">
    <property type="entry name" value="DUF6445"/>
    <property type="match status" value="1"/>
</dbReference>
<evidence type="ECO:0008006" key="3">
    <source>
        <dbReference type="Google" id="ProtNLM"/>
    </source>
</evidence>
<evidence type="ECO:0000313" key="2">
    <source>
        <dbReference type="Proteomes" id="UP000305760"/>
    </source>
</evidence>
<proteinExistence type="predicted"/>
<dbReference type="OrthoDB" id="4048724at2"/>
<evidence type="ECO:0000313" key="1">
    <source>
        <dbReference type="EMBL" id="TNJ34801.1"/>
    </source>
</evidence>
<dbReference type="RefSeq" id="WP_139445601.1">
    <property type="nucleotide sequence ID" value="NZ_SMDR01000001.1"/>
</dbReference>
<protein>
    <recommendedName>
        <fullName evidence="3">Phytanoyl-CoA dioxygenase</fullName>
    </recommendedName>
</protein>
<keyword evidence="2" id="KW-1185">Reference proteome</keyword>
<comment type="caution">
    <text evidence="1">The sequence shown here is derived from an EMBL/GenBank/DDBJ whole genome shotgun (WGS) entry which is preliminary data.</text>
</comment>
<dbReference type="EMBL" id="SMDR01000001">
    <property type="protein sequence ID" value="TNJ34801.1"/>
    <property type="molecule type" value="Genomic_DNA"/>
</dbReference>
<gene>
    <name evidence="1" type="ORF">E1B00_03185</name>
</gene>
<organism evidence="1 2">
    <name type="scientific">Arenimonas terrae</name>
    <dbReference type="NCBI Taxonomy" id="2546226"/>
    <lineage>
        <taxon>Bacteria</taxon>
        <taxon>Pseudomonadati</taxon>
        <taxon>Pseudomonadota</taxon>
        <taxon>Gammaproteobacteria</taxon>
        <taxon>Lysobacterales</taxon>
        <taxon>Lysobacteraceae</taxon>
        <taxon>Arenimonas</taxon>
    </lineage>
</organism>
<dbReference type="Proteomes" id="UP000305760">
    <property type="component" value="Unassembled WGS sequence"/>
</dbReference>
<dbReference type="InterPro" id="IPR045617">
    <property type="entry name" value="DUF6445"/>
</dbReference>
<dbReference type="AlphaFoldDB" id="A0A5C4RVD4"/>
<accession>A0A5C4RVD4</accession>
<reference evidence="1 2" key="1">
    <citation type="submission" date="2019-03" db="EMBL/GenBank/DDBJ databases">
        <title>Arenimonas daejeonensis sp. nov., isolated from compost.</title>
        <authorList>
            <person name="Jeon C.O."/>
        </authorList>
    </citation>
    <scope>NUCLEOTIDE SEQUENCE [LARGE SCALE GENOMIC DNA]</scope>
    <source>
        <strain evidence="1 2">R29</strain>
    </source>
</reference>
<sequence>MPTSVIIVDDFLDNAQALRDAALRLDYPDVRGAFPGRNSAQRIELQGLDQQVSRLVGEPVVPMPPSQAHGKFRLALAGDQGRAKVHVDTAHWSGILYLSRPEDCRGGTEFFRHRPTNTERAPISDAESRAMGHPSAKQLINEIISRDTVDDSKWDLTMRVPMRFNRLVLLRPWLWHTAGEAFGDSLHNGRLVYLMFFASARQQPSFNP</sequence>